<evidence type="ECO:0000256" key="1">
    <source>
        <dbReference type="SAM" id="SignalP"/>
    </source>
</evidence>
<dbReference type="HOGENOM" id="CLU_2796269_0_0_1"/>
<reference evidence="3" key="1">
    <citation type="submission" date="2011-07" db="EMBL/GenBank/DDBJ databases">
        <authorList>
            <consortium name="Caenorhabditis brenneri Sequencing and Analysis Consortium"/>
            <person name="Wilson R.K."/>
        </authorList>
    </citation>
    <scope>NUCLEOTIDE SEQUENCE [LARGE SCALE GENOMIC DNA]</scope>
    <source>
        <strain evidence="3">PB2801</strain>
    </source>
</reference>
<organism evidence="3">
    <name type="scientific">Caenorhabditis brenneri</name>
    <name type="common">Nematode worm</name>
    <dbReference type="NCBI Taxonomy" id="135651"/>
    <lineage>
        <taxon>Eukaryota</taxon>
        <taxon>Metazoa</taxon>
        <taxon>Ecdysozoa</taxon>
        <taxon>Nematoda</taxon>
        <taxon>Chromadorea</taxon>
        <taxon>Rhabditida</taxon>
        <taxon>Rhabditina</taxon>
        <taxon>Rhabditomorpha</taxon>
        <taxon>Rhabditoidea</taxon>
        <taxon>Rhabditidae</taxon>
        <taxon>Peloderinae</taxon>
        <taxon>Caenorhabditis</taxon>
    </lineage>
</organism>
<protein>
    <recommendedName>
        <fullName evidence="4">Knottin scorpion toxin-like domain-containing protein</fullName>
    </recommendedName>
</protein>
<dbReference type="InParanoid" id="G0PJI5"/>
<feature type="chain" id="PRO_5003407467" description="Knottin scorpion toxin-like domain-containing protein" evidence="1">
    <location>
        <begin position="22"/>
        <end position="69"/>
    </location>
</feature>
<keyword evidence="1" id="KW-0732">Signal</keyword>
<dbReference type="Proteomes" id="UP000008068">
    <property type="component" value="Unassembled WGS sequence"/>
</dbReference>
<dbReference type="EMBL" id="GL380701">
    <property type="protein sequence ID" value="EGT59775.1"/>
    <property type="molecule type" value="Genomic_DNA"/>
</dbReference>
<gene>
    <name evidence="2" type="ORF">CAEBREN_01494</name>
</gene>
<proteinExistence type="predicted"/>
<dbReference type="OMA" id="DGWGWCT"/>
<evidence type="ECO:0000313" key="2">
    <source>
        <dbReference type="EMBL" id="EGT59775.1"/>
    </source>
</evidence>
<keyword evidence="3" id="KW-1185">Reference proteome</keyword>
<evidence type="ECO:0008006" key="4">
    <source>
        <dbReference type="Google" id="ProtNLM"/>
    </source>
</evidence>
<dbReference type="OrthoDB" id="5847429at2759"/>
<name>G0PJI5_CAEBE</name>
<feature type="signal peptide" evidence="1">
    <location>
        <begin position="1"/>
        <end position="21"/>
    </location>
</feature>
<dbReference type="FunCoup" id="G0PJI5">
    <property type="interactions" value="227"/>
</dbReference>
<dbReference type="InterPro" id="IPR036574">
    <property type="entry name" value="Scorpion_toxin-like_sf"/>
</dbReference>
<dbReference type="SUPFAM" id="SSF57095">
    <property type="entry name" value="Scorpion toxin-like"/>
    <property type="match status" value="1"/>
</dbReference>
<accession>G0PJI5</accession>
<sequence>MKQTQFFSLLLLVLLVSEVLAKIDIHQDGWGWCTDEKCNQYCEQNNYNFGICEWYLLIRSKCLCTNLNI</sequence>
<dbReference type="AlphaFoldDB" id="G0PJI5"/>
<evidence type="ECO:0000313" key="3">
    <source>
        <dbReference type="Proteomes" id="UP000008068"/>
    </source>
</evidence>
<dbReference type="eggNOG" id="ENOG502TKJE">
    <property type="taxonomic scope" value="Eukaryota"/>
</dbReference>